<dbReference type="Proteomes" id="UP000236319">
    <property type="component" value="Unassembled WGS sequence"/>
</dbReference>
<evidence type="ECO:0000256" key="1">
    <source>
        <dbReference type="SAM" id="Coils"/>
    </source>
</evidence>
<gene>
    <name evidence="3" type="ORF">BOVATA_045220</name>
</gene>
<organism evidence="3 4">
    <name type="scientific">Babesia ovata</name>
    <dbReference type="NCBI Taxonomy" id="189622"/>
    <lineage>
        <taxon>Eukaryota</taxon>
        <taxon>Sar</taxon>
        <taxon>Alveolata</taxon>
        <taxon>Apicomplexa</taxon>
        <taxon>Aconoidasida</taxon>
        <taxon>Piroplasmida</taxon>
        <taxon>Babesiidae</taxon>
        <taxon>Babesia</taxon>
    </lineage>
</organism>
<protein>
    <recommendedName>
        <fullName evidence="5">Extracellular matrix-binding ebh</fullName>
    </recommendedName>
</protein>
<accession>A0A2H6KJ80</accession>
<dbReference type="VEuPathDB" id="PiroplasmaDB:BOVATA_045220"/>
<dbReference type="AlphaFoldDB" id="A0A2H6KJ80"/>
<proteinExistence type="predicted"/>
<dbReference type="OrthoDB" id="366456at2759"/>
<sequence length="1112" mass="124128">MSKPTTHLRHDISEKRNDILLPLVEDIKSLVQAAETADTAAENFVSDYDREIAVKVGKIDLHVRNLNTTRISDCLEEVFTQVNPLLGKLKAQLAELSSSGQKVTSTVGTGLSAIEAELTKQISSLKGQIRSNISSYVTSTLPSKINEKLTTFTDFIVDSKNGINGHLDEIAHRVLEYAGEFKEGMQNGFEATVEKWINDIMSKEPVRSKLDKYVRVNKEKGTLKDGAPNPSARKLSATKLMSISNGADELLRTPIITTIKSQLDPEIKNAVKAFGADSTNKIEENLQKVKKVCETFYGSLNHKFSTVRFDTLVTNIVKAVEQEVLGKSHKSALEDEGYIDTELQFAVEAILPALYATAKQTAATIERLNEGDTIKLGENVQAAIDRVKLLGTRLKDALTPDATRNDKLGTDINTVLGNEATKDDFNKPLSELLSKAAKQGINMLDEKVKRIVSIDLRDAHPTMETQINRLKQIQTTDQPDNIRQKVETLGRQITALKELVSGVHKKAKGIIRNQVGDVKGRIEELKSNVSNINDRIIAYNQALERDIQETERAVSTARQQLEREIATTETHLTSEVNTAFTAVHTAAKTMFNQSHKEDLERLKELVSAQHAAITEIINEDKETGLKGLMKKMYDKDGATLNELKDYNEPKNPEHFENLSKKFQEYLKLIFDYINEQIKPSDTSPPNSTTKEPTKMLSDVQSKLETLLKNLGTSKHFDNVFVTHLESFSTELGIFTPSHFAGPQNAKLLDSLRDGLQKLRDQLDKAYVSAYSGDYINNHNKDKCANAFVTCLPTINRDLWKLKYGCKNSWKFNRIYDSDSESLGAFLKGCDYTVSTDADKQDGELKNDNNNMLGANVAFLLTKDTKLFKKTSQNDSDVLQKLVDHIKSYNQVGHVKHIPSPRTPCSIYEMLTWCTGLQYNSVYDKLVAYCNDYDTKDDAYLSYRLSIAVTYQLPSLSTYSHDLLTTILGTGDEHTTYASDFANNSLEFNYPASPAACLDTLLDILRRLFPVFRYMLRQCKFSAQHAGWSDCEYGRDIALAKWPCKAHPTAKPNGQSTMKPNGQSTTEPTCQPTSPLMSYLNDCLPGQLPHQLISVGCTAKCITCSPGSRECLV</sequence>
<name>A0A2H6KJ80_9APIC</name>
<feature type="compositionally biased region" description="Polar residues" evidence="2">
    <location>
        <begin position="1051"/>
        <end position="1067"/>
    </location>
</feature>
<reference evidence="3 4" key="1">
    <citation type="journal article" date="2017" name="BMC Genomics">
        <title>Whole-genome assembly of Babesia ovata and comparative genomics between closely related pathogens.</title>
        <authorList>
            <person name="Yamagishi J."/>
            <person name="Asada M."/>
            <person name="Hakimi H."/>
            <person name="Tanaka T.Q."/>
            <person name="Sugimoto C."/>
            <person name="Kawazu S."/>
        </authorList>
    </citation>
    <scope>NUCLEOTIDE SEQUENCE [LARGE SCALE GENOMIC DNA]</scope>
    <source>
        <strain evidence="3 4">Miyake</strain>
    </source>
</reference>
<dbReference type="Gene3D" id="1.20.120.20">
    <property type="entry name" value="Apolipoprotein"/>
    <property type="match status" value="1"/>
</dbReference>
<feature type="coiled-coil region" evidence="1">
    <location>
        <begin position="522"/>
        <end position="567"/>
    </location>
</feature>
<evidence type="ECO:0000313" key="4">
    <source>
        <dbReference type="Proteomes" id="UP000236319"/>
    </source>
</evidence>
<keyword evidence="1" id="KW-0175">Coiled coil</keyword>
<evidence type="ECO:0000313" key="3">
    <source>
        <dbReference type="EMBL" id="GBE63029.1"/>
    </source>
</evidence>
<dbReference type="RefSeq" id="XP_028869272.1">
    <property type="nucleotide sequence ID" value="XM_029013439.1"/>
</dbReference>
<dbReference type="GeneID" id="39876799"/>
<keyword evidence="4" id="KW-1185">Reference proteome</keyword>
<comment type="caution">
    <text evidence="3">The sequence shown here is derived from an EMBL/GenBank/DDBJ whole genome shotgun (WGS) entry which is preliminary data.</text>
</comment>
<dbReference type="EMBL" id="BDSA01000012">
    <property type="protein sequence ID" value="GBE63029.1"/>
    <property type="molecule type" value="Genomic_DNA"/>
</dbReference>
<evidence type="ECO:0000256" key="2">
    <source>
        <dbReference type="SAM" id="MobiDB-lite"/>
    </source>
</evidence>
<evidence type="ECO:0008006" key="5">
    <source>
        <dbReference type="Google" id="ProtNLM"/>
    </source>
</evidence>
<feature type="region of interest" description="Disordered" evidence="2">
    <location>
        <begin position="1048"/>
        <end position="1067"/>
    </location>
</feature>